<dbReference type="InterPro" id="IPR007400">
    <property type="entry name" value="PrpF-like"/>
</dbReference>
<dbReference type="PANTHER" id="PTHR43709:SF2">
    <property type="entry name" value="DUF453 DOMAIN PROTEIN (AFU_ORTHOLOGUE AFUA_6G00360)"/>
    <property type="match status" value="1"/>
</dbReference>
<dbReference type="AlphaFoldDB" id="A0A9W4MW33"/>
<dbReference type="EMBL" id="CAJVNV010000277">
    <property type="protein sequence ID" value="CAG8139941.1"/>
    <property type="molecule type" value="Genomic_DNA"/>
</dbReference>
<dbReference type="PANTHER" id="PTHR43709">
    <property type="entry name" value="ACONITATE ISOMERASE-RELATED"/>
    <property type="match status" value="1"/>
</dbReference>
<dbReference type="Gene3D" id="3.10.310.10">
    <property type="entry name" value="Diaminopimelate Epimerase, Chain A, domain 1"/>
    <property type="match status" value="2"/>
</dbReference>
<dbReference type="GO" id="GO:0016853">
    <property type="term" value="F:isomerase activity"/>
    <property type="evidence" value="ECO:0007669"/>
    <property type="project" value="UniProtKB-KW"/>
</dbReference>
<comment type="caution">
    <text evidence="3">The sequence shown here is derived from an EMBL/GenBank/DDBJ whole genome shotgun (WGS) entry which is preliminary data.</text>
</comment>
<evidence type="ECO:0008006" key="5">
    <source>
        <dbReference type="Google" id="ProtNLM"/>
    </source>
</evidence>
<organism evidence="3 4">
    <name type="scientific">Penicillium nalgiovense</name>
    <dbReference type="NCBI Taxonomy" id="60175"/>
    <lineage>
        <taxon>Eukaryota</taxon>
        <taxon>Fungi</taxon>
        <taxon>Dikarya</taxon>
        <taxon>Ascomycota</taxon>
        <taxon>Pezizomycotina</taxon>
        <taxon>Eurotiomycetes</taxon>
        <taxon>Eurotiomycetidae</taxon>
        <taxon>Eurotiales</taxon>
        <taxon>Aspergillaceae</taxon>
        <taxon>Penicillium</taxon>
    </lineage>
</organism>
<proteinExistence type="inferred from homology"/>
<dbReference type="Pfam" id="PF04303">
    <property type="entry name" value="PrpF"/>
    <property type="match status" value="1"/>
</dbReference>
<name>A0A9W4MW33_PENNA</name>
<evidence type="ECO:0000313" key="3">
    <source>
        <dbReference type="EMBL" id="CAG8139941.1"/>
    </source>
</evidence>
<dbReference type="SUPFAM" id="SSF54506">
    <property type="entry name" value="Diaminopimelate epimerase-like"/>
    <property type="match status" value="2"/>
</dbReference>
<comment type="similarity">
    <text evidence="1">Belongs to the PrpF family.</text>
</comment>
<keyword evidence="2" id="KW-0413">Isomerase</keyword>
<protein>
    <recommendedName>
        <fullName evidence="5">PrpF protein</fullName>
    </recommendedName>
</protein>
<gene>
    <name evidence="3" type="ORF">PNAL_LOCUS5790</name>
</gene>
<evidence type="ECO:0000256" key="2">
    <source>
        <dbReference type="ARBA" id="ARBA00023235"/>
    </source>
</evidence>
<reference evidence="3" key="1">
    <citation type="submission" date="2021-07" db="EMBL/GenBank/DDBJ databases">
        <authorList>
            <person name="Branca A.L. A."/>
        </authorList>
    </citation>
    <scope>NUCLEOTIDE SEQUENCE</scope>
</reference>
<evidence type="ECO:0000256" key="1">
    <source>
        <dbReference type="ARBA" id="ARBA00007673"/>
    </source>
</evidence>
<evidence type="ECO:0000313" key="4">
    <source>
        <dbReference type="Proteomes" id="UP001153461"/>
    </source>
</evidence>
<dbReference type="OrthoDB" id="10267539at2759"/>
<sequence length="382" mass="40038">MFQFRFQRRAVFNDTVRFLSKQHSLPAAYYRGGTSRAVIFNQAHLPPRAEWDVIFRGVIGSPDSYGRQLDGLGGGISSLSKVCVVGKSTHPDADVDYTFASLGIKSTDVDYSSNCGNMISAIGPFALAQNLVSAQTPDSATVRIHNTNTGKIITATFPVVDGEAATSGDFAIDGVAGTAARIQLDFVNPSGSVTGKMLPTGNIKDEFDGVQATCIDVANPCVFVQSTSLGVRGDLTPDEITAHPNLLQRLDSIRRQAGVKMGIAKTSDAVPGSIPKICIVSSPESAGADAPVDLLVRAISVGQPHKAVPITVALAVSSAARVAGSTAEDVANKDKVNGAGLTIGHASGSLLVGAQFDKDQLTAATVFRTARRLFDGTIYWKS</sequence>
<dbReference type="Proteomes" id="UP001153461">
    <property type="component" value="Unassembled WGS sequence"/>
</dbReference>
<accession>A0A9W4MW33</accession>